<dbReference type="Pfam" id="PF05347">
    <property type="entry name" value="Complex1_LYR"/>
    <property type="match status" value="1"/>
</dbReference>
<name>A0A9N9QKW4_9CUCU</name>
<gene>
    <name evidence="8" type="ORF">CEUTPL_LOCUS10067</name>
</gene>
<keyword evidence="3" id="KW-0809">Transit peptide</keyword>
<comment type="subcellular location">
    <subcellularLocation>
        <location evidence="1">Mitochondrion</location>
    </subcellularLocation>
</comment>
<keyword evidence="9" id="KW-1185">Reference proteome</keyword>
<comment type="function">
    <text evidence="6">Involved in efficient integration of the N-module into mitochondrial respiratory chain complex I.</text>
</comment>
<dbReference type="OrthoDB" id="74240at2759"/>
<keyword evidence="4" id="KW-0496">Mitochondrion</keyword>
<comment type="similarity">
    <text evidence="2">Belongs to the complex I LYR family.</text>
</comment>
<evidence type="ECO:0000259" key="7">
    <source>
        <dbReference type="Pfam" id="PF05347"/>
    </source>
</evidence>
<dbReference type="Proteomes" id="UP001152799">
    <property type="component" value="Chromosome 5"/>
</dbReference>
<proteinExistence type="inferred from homology"/>
<dbReference type="CDD" id="cd20262">
    <property type="entry name" value="Complex1_LYR_LYRM2"/>
    <property type="match status" value="1"/>
</dbReference>
<sequence length="88" mass="10604">MMMKNPKPILSLQQFILKQEVKNLYRQIFRTIKEVPDKNYQEELKQWARTDFRANSNHTDETVIKMYIQYGKRCLRELENNVGLAKAK</sequence>
<organism evidence="8 9">
    <name type="scientific">Ceutorhynchus assimilis</name>
    <name type="common">cabbage seed weevil</name>
    <dbReference type="NCBI Taxonomy" id="467358"/>
    <lineage>
        <taxon>Eukaryota</taxon>
        <taxon>Metazoa</taxon>
        <taxon>Ecdysozoa</taxon>
        <taxon>Arthropoda</taxon>
        <taxon>Hexapoda</taxon>
        <taxon>Insecta</taxon>
        <taxon>Pterygota</taxon>
        <taxon>Neoptera</taxon>
        <taxon>Endopterygota</taxon>
        <taxon>Coleoptera</taxon>
        <taxon>Polyphaga</taxon>
        <taxon>Cucujiformia</taxon>
        <taxon>Curculionidae</taxon>
        <taxon>Ceutorhynchinae</taxon>
        <taxon>Ceutorhynchus</taxon>
    </lineage>
</organism>
<evidence type="ECO:0000256" key="6">
    <source>
        <dbReference type="ARBA" id="ARBA00044735"/>
    </source>
</evidence>
<evidence type="ECO:0000256" key="1">
    <source>
        <dbReference type="ARBA" id="ARBA00004173"/>
    </source>
</evidence>
<evidence type="ECO:0000256" key="2">
    <source>
        <dbReference type="ARBA" id="ARBA00009508"/>
    </source>
</evidence>
<evidence type="ECO:0000256" key="5">
    <source>
        <dbReference type="ARBA" id="ARBA00026235"/>
    </source>
</evidence>
<dbReference type="InterPro" id="IPR045293">
    <property type="entry name" value="Complex1_LYR_LYRM2"/>
</dbReference>
<evidence type="ECO:0000256" key="3">
    <source>
        <dbReference type="ARBA" id="ARBA00022946"/>
    </source>
</evidence>
<reference evidence="8" key="1">
    <citation type="submission" date="2022-01" db="EMBL/GenBank/DDBJ databases">
        <authorList>
            <person name="King R."/>
        </authorList>
    </citation>
    <scope>NUCLEOTIDE SEQUENCE</scope>
</reference>
<feature type="domain" description="Complex 1 LYR protein" evidence="7">
    <location>
        <begin position="19"/>
        <end position="75"/>
    </location>
</feature>
<dbReference type="GO" id="GO:0005739">
    <property type="term" value="C:mitochondrion"/>
    <property type="evidence" value="ECO:0007669"/>
    <property type="project" value="UniProtKB-SubCell"/>
</dbReference>
<dbReference type="InterPro" id="IPR008011">
    <property type="entry name" value="Complex1_LYR_dom"/>
</dbReference>
<evidence type="ECO:0000313" key="9">
    <source>
        <dbReference type="Proteomes" id="UP001152799"/>
    </source>
</evidence>
<dbReference type="PANTHER" id="PTHR13675">
    <property type="entry name" value="LYR MOTIF-CONTAINING PROTEIN 2"/>
    <property type="match status" value="1"/>
</dbReference>
<dbReference type="EMBL" id="OU892281">
    <property type="protein sequence ID" value="CAG9769561.1"/>
    <property type="molecule type" value="Genomic_DNA"/>
</dbReference>
<dbReference type="AlphaFoldDB" id="A0A9N9QKW4"/>
<protein>
    <recommendedName>
        <fullName evidence="5">LYR motif-containing protein 2</fullName>
    </recommendedName>
</protein>
<dbReference type="PANTHER" id="PTHR13675:SF0">
    <property type="entry name" value="LYR MOTIF-CONTAINING PROTEIN 2"/>
    <property type="match status" value="1"/>
</dbReference>
<evidence type="ECO:0000313" key="8">
    <source>
        <dbReference type="EMBL" id="CAG9769561.1"/>
    </source>
</evidence>
<accession>A0A9N9QKW4</accession>
<evidence type="ECO:0000256" key="4">
    <source>
        <dbReference type="ARBA" id="ARBA00023128"/>
    </source>
</evidence>